<evidence type="ECO:0000313" key="9">
    <source>
        <dbReference type="EMBL" id="KAE9452818.1"/>
    </source>
</evidence>
<feature type="non-terminal residue" evidence="9">
    <location>
        <position position="1"/>
    </location>
</feature>
<keyword evidence="5" id="KW-0611">Plant defense</keyword>
<organism evidence="9 10">
    <name type="scientific">Rhododendron williamsianum</name>
    <dbReference type="NCBI Taxonomy" id="262921"/>
    <lineage>
        <taxon>Eukaryota</taxon>
        <taxon>Viridiplantae</taxon>
        <taxon>Streptophyta</taxon>
        <taxon>Embryophyta</taxon>
        <taxon>Tracheophyta</taxon>
        <taxon>Spermatophyta</taxon>
        <taxon>Magnoliopsida</taxon>
        <taxon>eudicotyledons</taxon>
        <taxon>Gunneridae</taxon>
        <taxon>Pentapetalae</taxon>
        <taxon>asterids</taxon>
        <taxon>Ericales</taxon>
        <taxon>Ericaceae</taxon>
        <taxon>Ericoideae</taxon>
        <taxon>Rhodoreae</taxon>
        <taxon>Rhododendron</taxon>
    </lineage>
</organism>
<feature type="domain" description="Disease resistance protein winged helix" evidence="8">
    <location>
        <begin position="67"/>
        <end position="132"/>
    </location>
</feature>
<sequence length="665" mass="75202">MINPDVPFEVTGYKGNMKTAPEWFGNRSLPDASIGGNDSENTLRLLKFSYDRLNGPVTKSCFLFSALYQEGHEIKVSELIQHWIQEGLITGYLADVNKKGQKIVKDLVGASLLESSSDGVFVKMHQAIRDLALSIISTKPENFQFLAKTGLRATSEGKEQVLMRRGIVLSRSFAGIKEAPEEKEWKGIEMVFLMGNCISRLPEKLSCPHLVMLSLEGNVKLTAIPDSFFDGIRNLQVVNLSNTRIRTLPTSFFGLSKLQALVLRDCPLFMDLPPEIGDLELLELLDLQGTDVNNLPNEVGKLGFLKILRVSFYGPVECIKQMKLSQALLSHETISSLLLLIELSISARPGDPRWNNIAESVTEEVTYLKGLTSLHFYFPDADILELFIRRSASWTLKSLTKFKFVVGLNIIRIVSEVPKEVEFDYDKEDRCLRYVNGDSTTHDAIVRVLNRASAFYLDNHFTVNSLSEFGLDNMKELKFCIATECPSIQVLIDANNDAESVLPLLERLSMHCLWNLKSICKGLVPRGSFNRLRSLSVHKCPKLTYVFTETLLDHFSNLEELVVEDCESVKEIVKTEADSDDGFSASLTGLNVMTVKHLPELRRIGNEPWPLLEQVNIYNCPKLKNLGDFFRSEKGWWDAMYWEETALLSKLQSKFVAVNHEDWQR</sequence>
<dbReference type="InterPro" id="IPR032675">
    <property type="entry name" value="LRR_dom_sf"/>
</dbReference>
<comment type="similarity">
    <text evidence="1">Belongs to the disease resistance NB-LRR family.</text>
</comment>
<dbReference type="Pfam" id="PF13855">
    <property type="entry name" value="LRR_8"/>
    <property type="match status" value="1"/>
</dbReference>
<dbReference type="Pfam" id="PF23247">
    <property type="entry name" value="LRR_RPS2"/>
    <property type="match status" value="1"/>
</dbReference>
<evidence type="ECO:0000259" key="8">
    <source>
        <dbReference type="Pfam" id="PF23559"/>
    </source>
</evidence>
<dbReference type="Proteomes" id="UP000428333">
    <property type="component" value="Linkage Group LG09"/>
</dbReference>
<dbReference type="InterPro" id="IPR036388">
    <property type="entry name" value="WH-like_DNA-bd_sf"/>
</dbReference>
<evidence type="ECO:0000256" key="3">
    <source>
        <dbReference type="ARBA" id="ARBA00022737"/>
    </source>
</evidence>
<evidence type="ECO:0000259" key="7">
    <source>
        <dbReference type="Pfam" id="PF23247"/>
    </source>
</evidence>
<name>A0A6A4LE77_9ERIC</name>
<evidence type="ECO:0000256" key="2">
    <source>
        <dbReference type="ARBA" id="ARBA00022614"/>
    </source>
</evidence>
<dbReference type="GO" id="GO:0005524">
    <property type="term" value="F:ATP binding"/>
    <property type="evidence" value="ECO:0007669"/>
    <property type="project" value="UniProtKB-KW"/>
</dbReference>
<dbReference type="AlphaFoldDB" id="A0A6A4LE77"/>
<dbReference type="Gene3D" id="1.10.10.10">
    <property type="entry name" value="Winged helix-like DNA-binding domain superfamily/Winged helix DNA-binding domain"/>
    <property type="match status" value="1"/>
</dbReference>
<dbReference type="InterPro" id="IPR058922">
    <property type="entry name" value="WHD_DRP"/>
</dbReference>
<keyword evidence="4" id="KW-0547">Nucleotide-binding</keyword>
<comment type="caution">
    <text evidence="9">The sequence shown here is derived from an EMBL/GenBank/DDBJ whole genome shotgun (WGS) entry which is preliminary data.</text>
</comment>
<protein>
    <recommendedName>
        <fullName evidence="11">NB-ARC domain-containing protein</fullName>
    </recommendedName>
</protein>
<dbReference type="EMBL" id="QEFC01002341">
    <property type="protein sequence ID" value="KAE9452818.1"/>
    <property type="molecule type" value="Genomic_DNA"/>
</dbReference>
<dbReference type="FunFam" id="1.10.10.10:FF:000322">
    <property type="entry name" value="Probable disease resistance protein At1g63360"/>
    <property type="match status" value="1"/>
</dbReference>
<evidence type="ECO:0000256" key="6">
    <source>
        <dbReference type="ARBA" id="ARBA00022840"/>
    </source>
</evidence>
<evidence type="ECO:0000256" key="1">
    <source>
        <dbReference type="ARBA" id="ARBA00008894"/>
    </source>
</evidence>
<gene>
    <name evidence="9" type="ORF">C3L33_15281</name>
</gene>
<keyword evidence="6" id="KW-0067">ATP-binding</keyword>
<reference evidence="9 10" key="1">
    <citation type="journal article" date="2019" name="Genome Biol. Evol.">
        <title>The Rhododendron genome and chromosomal organization provide insight into shared whole-genome duplications across the heath family (Ericaceae).</title>
        <authorList>
            <person name="Soza V.L."/>
            <person name="Lindsley D."/>
            <person name="Waalkes A."/>
            <person name="Ramage E."/>
            <person name="Patwardhan R.P."/>
            <person name="Burton J.N."/>
            <person name="Adey A."/>
            <person name="Kumar A."/>
            <person name="Qiu R."/>
            <person name="Shendure J."/>
            <person name="Hall B."/>
        </authorList>
    </citation>
    <scope>NUCLEOTIDE SEQUENCE [LARGE SCALE GENOMIC DNA]</scope>
    <source>
        <strain evidence="9">RSF 1966-606</strain>
    </source>
</reference>
<dbReference type="GO" id="GO:0006952">
    <property type="term" value="P:defense response"/>
    <property type="evidence" value="ECO:0007669"/>
    <property type="project" value="UniProtKB-KW"/>
</dbReference>
<dbReference type="Gene3D" id="3.80.10.10">
    <property type="entry name" value="Ribonuclease Inhibitor"/>
    <property type="match status" value="2"/>
</dbReference>
<dbReference type="InterPro" id="IPR050905">
    <property type="entry name" value="Plant_NBS-LRR"/>
</dbReference>
<keyword evidence="10" id="KW-1185">Reference proteome</keyword>
<accession>A0A6A4LE77</accession>
<keyword evidence="3" id="KW-0677">Repeat</keyword>
<evidence type="ECO:0000256" key="5">
    <source>
        <dbReference type="ARBA" id="ARBA00022821"/>
    </source>
</evidence>
<dbReference type="PANTHER" id="PTHR33463:SF143">
    <property type="entry name" value="NB-ARC DOMAIN-CONTAINING PROTEIN"/>
    <property type="match status" value="1"/>
</dbReference>
<dbReference type="Pfam" id="PF23559">
    <property type="entry name" value="WHD_DRP"/>
    <property type="match status" value="1"/>
</dbReference>
<dbReference type="SUPFAM" id="SSF52058">
    <property type="entry name" value="L domain-like"/>
    <property type="match status" value="1"/>
</dbReference>
<dbReference type="OrthoDB" id="1938824at2759"/>
<evidence type="ECO:0008006" key="11">
    <source>
        <dbReference type="Google" id="ProtNLM"/>
    </source>
</evidence>
<dbReference type="InterPro" id="IPR057135">
    <property type="entry name" value="At4g27190-like_LRR"/>
</dbReference>
<evidence type="ECO:0000313" key="10">
    <source>
        <dbReference type="Proteomes" id="UP000428333"/>
    </source>
</evidence>
<keyword evidence="2" id="KW-0433">Leucine-rich repeat</keyword>
<dbReference type="InterPro" id="IPR001611">
    <property type="entry name" value="Leu-rich_rpt"/>
</dbReference>
<proteinExistence type="inferred from homology"/>
<evidence type="ECO:0000256" key="4">
    <source>
        <dbReference type="ARBA" id="ARBA00022741"/>
    </source>
</evidence>
<feature type="domain" description="Disease resistance protein At4g27190-like leucine-rich repeats" evidence="7">
    <location>
        <begin position="515"/>
        <end position="626"/>
    </location>
</feature>
<dbReference type="PANTHER" id="PTHR33463">
    <property type="entry name" value="NB-ARC DOMAIN-CONTAINING PROTEIN-RELATED"/>
    <property type="match status" value="1"/>
</dbReference>